<dbReference type="GO" id="GO:0003677">
    <property type="term" value="F:DNA binding"/>
    <property type="evidence" value="ECO:0007669"/>
    <property type="project" value="InterPro"/>
</dbReference>
<dbReference type="GO" id="GO:0032259">
    <property type="term" value="P:methylation"/>
    <property type="evidence" value="ECO:0007669"/>
    <property type="project" value="UniProtKB-KW"/>
</dbReference>
<dbReference type="InterPro" id="IPR001091">
    <property type="entry name" value="RM_Methyltransferase"/>
</dbReference>
<evidence type="ECO:0000256" key="1">
    <source>
        <dbReference type="ARBA" id="ARBA00022603"/>
    </source>
</evidence>
<gene>
    <name evidence="4" type="ORF">UFOVP389_15</name>
</gene>
<dbReference type="InterPro" id="IPR029063">
    <property type="entry name" value="SAM-dependent_MTases_sf"/>
</dbReference>
<dbReference type="InterPro" id="IPR002941">
    <property type="entry name" value="DNA_methylase_N4/N6"/>
</dbReference>
<evidence type="ECO:0000313" key="4">
    <source>
        <dbReference type="EMBL" id="CAB5223814.1"/>
    </source>
</evidence>
<sequence length="259" mass="29520">MTYTLHQQDCLSWLKTQADDTLDICVSSPPYNIGIGYNKYKDKRKDYLAWQEEIWREVCRVLKPTGHLFLNIAPTKREPFLPYLVAANVPWKVQNQIIWAKSIEFQGHIHGRSTVNINSQYALPNGWEMVWHFTHKGKTPISLSQSSVPYRPEYAEENTRRTGRTHRPTTTAWHIGYETTGSWGQQSATVKGTVKHPAIFPRELVRHCLNVAGAQPGQVVFDPFAGTGTTLLVAKEMNIDSIGCEIDPDYAAFIHQRLL</sequence>
<dbReference type="PRINTS" id="PR00508">
    <property type="entry name" value="S21N4MTFRASE"/>
</dbReference>
<reference evidence="4" key="1">
    <citation type="submission" date="2020-05" db="EMBL/GenBank/DDBJ databases">
        <authorList>
            <person name="Chiriac C."/>
            <person name="Salcher M."/>
            <person name="Ghai R."/>
            <person name="Kavagutti S V."/>
        </authorList>
    </citation>
    <scope>NUCLEOTIDE SEQUENCE</scope>
</reference>
<dbReference type="Pfam" id="PF01555">
    <property type="entry name" value="N6_N4_Mtase"/>
    <property type="match status" value="1"/>
</dbReference>
<dbReference type="GO" id="GO:0008170">
    <property type="term" value="F:N-methyltransferase activity"/>
    <property type="evidence" value="ECO:0007669"/>
    <property type="project" value="InterPro"/>
</dbReference>
<dbReference type="PANTHER" id="PTHR13370">
    <property type="entry name" value="RNA METHYLASE-RELATED"/>
    <property type="match status" value="1"/>
</dbReference>
<dbReference type="SUPFAM" id="SSF53335">
    <property type="entry name" value="S-adenosyl-L-methionine-dependent methyltransferases"/>
    <property type="match status" value="1"/>
</dbReference>
<evidence type="ECO:0000256" key="2">
    <source>
        <dbReference type="ARBA" id="ARBA00022679"/>
    </source>
</evidence>
<accession>A0A6J7X076</accession>
<proteinExistence type="predicted"/>
<dbReference type="EMBL" id="LR798332">
    <property type="protein sequence ID" value="CAB5223814.1"/>
    <property type="molecule type" value="Genomic_DNA"/>
</dbReference>
<organism evidence="4">
    <name type="scientific">uncultured Caudovirales phage</name>
    <dbReference type="NCBI Taxonomy" id="2100421"/>
    <lineage>
        <taxon>Viruses</taxon>
        <taxon>Duplodnaviria</taxon>
        <taxon>Heunggongvirae</taxon>
        <taxon>Uroviricota</taxon>
        <taxon>Caudoviricetes</taxon>
        <taxon>Peduoviridae</taxon>
        <taxon>Maltschvirus</taxon>
        <taxon>Maltschvirus maltsch</taxon>
    </lineage>
</organism>
<keyword evidence="2" id="KW-0808">Transferase</keyword>
<keyword evidence="1 4" id="KW-0489">Methyltransferase</keyword>
<name>A0A6J7X076_9CAUD</name>
<dbReference type="Gene3D" id="3.40.50.150">
    <property type="entry name" value="Vaccinia Virus protein VP39"/>
    <property type="match status" value="1"/>
</dbReference>
<feature type="domain" description="DNA methylase N-4/N-6" evidence="3">
    <location>
        <begin position="23"/>
        <end position="252"/>
    </location>
</feature>
<evidence type="ECO:0000259" key="3">
    <source>
        <dbReference type="Pfam" id="PF01555"/>
    </source>
</evidence>
<dbReference type="PANTHER" id="PTHR13370:SF3">
    <property type="entry name" value="TRNA (GUANINE(10)-N2)-METHYLTRANSFERASE HOMOLOG"/>
    <property type="match status" value="1"/>
</dbReference>
<protein>
    <submittedName>
        <fullName evidence="4">COG0863 DNA modification methylase</fullName>
    </submittedName>
</protein>